<dbReference type="VEuPathDB" id="FungiDB:A1O9_05270"/>
<dbReference type="Proteomes" id="UP000027920">
    <property type="component" value="Unassembled WGS sequence"/>
</dbReference>
<dbReference type="PANTHER" id="PTHR24171">
    <property type="entry name" value="ANKYRIN REPEAT DOMAIN-CONTAINING PROTEIN 39-RELATED"/>
    <property type="match status" value="1"/>
</dbReference>
<dbReference type="OrthoDB" id="5421817at2759"/>
<evidence type="ECO:0000256" key="2">
    <source>
        <dbReference type="ARBA" id="ARBA00023043"/>
    </source>
</evidence>
<feature type="non-terminal residue" evidence="4">
    <location>
        <position position="1"/>
    </location>
</feature>
<comment type="caution">
    <text evidence="4">The sequence shown here is derived from an EMBL/GenBank/DDBJ whole genome shotgun (WGS) entry which is preliminary data.</text>
</comment>
<dbReference type="HOGENOM" id="CLU_000134_18_9_1"/>
<reference evidence="4 5" key="1">
    <citation type="submission" date="2013-03" db="EMBL/GenBank/DDBJ databases">
        <title>The Genome Sequence of Exophiala aquamarina CBS 119918.</title>
        <authorList>
            <consortium name="The Broad Institute Genomics Platform"/>
            <person name="Cuomo C."/>
            <person name="de Hoog S."/>
            <person name="Gorbushina A."/>
            <person name="Walker B."/>
            <person name="Young S.K."/>
            <person name="Zeng Q."/>
            <person name="Gargeya S."/>
            <person name="Fitzgerald M."/>
            <person name="Haas B."/>
            <person name="Abouelleil A."/>
            <person name="Allen A.W."/>
            <person name="Alvarado L."/>
            <person name="Arachchi H.M."/>
            <person name="Berlin A.M."/>
            <person name="Chapman S.B."/>
            <person name="Gainer-Dewar J."/>
            <person name="Goldberg J."/>
            <person name="Griggs A."/>
            <person name="Gujja S."/>
            <person name="Hansen M."/>
            <person name="Howarth C."/>
            <person name="Imamovic A."/>
            <person name="Ireland A."/>
            <person name="Larimer J."/>
            <person name="McCowan C."/>
            <person name="Murphy C."/>
            <person name="Pearson M."/>
            <person name="Poon T.W."/>
            <person name="Priest M."/>
            <person name="Roberts A."/>
            <person name="Saif S."/>
            <person name="Shea T."/>
            <person name="Sisk P."/>
            <person name="Sykes S."/>
            <person name="Wortman J."/>
            <person name="Nusbaum C."/>
            <person name="Birren B."/>
        </authorList>
    </citation>
    <scope>NUCLEOTIDE SEQUENCE [LARGE SCALE GENOMIC DNA]</scope>
    <source>
        <strain evidence="4 5">CBS 119918</strain>
    </source>
</reference>
<organism evidence="4 5">
    <name type="scientific">Exophiala aquamarina CBS 119918</name>
    <dbReference type="NCBI Taxonomy" id="1182545"/>
    <lineage>
        <taxon>Eukaryota</taxon>
        <taxon>Fungi</taxon>
        <taxon>Dikarya</taxon>
        <taxon>Ascomycota</taxon>
        <taxon>Pezizomycotina</taxon>
        <taxon>Eurotiomycetes</taxon>
        <taxon>Chaetothyriomycetidae</taxon>
        <taxon>Chaetothyriales</taxon>
        <taxon>Herpotrichiellaceae</taxon>
        <taxon>Exophiala</taxon>
    </lineage>
</organism>
<dbReference type="Pfam" id="PF13637">
    <property type="entry name" value="Ank_4"/>
    <property type="match status" value="1"/>
</dbReference>
<dbReference type="PROSITE" id="PS50297">
    <property type="entry name" value="ANK_REP_REGION"/>
    <property type="match status" value="1"/>
</dbReference>
<feature type="repeat" description="ANK" evidence="3">
    <location>
        <begin position="109"/>
        <end position="146"/>
    </location>
</feature>
<evidence type="ECO:0000313" key="4">
    <source>
        <dbReference type="EMBL" id="KEF57353.1"/>
    </source>
</evidence>
<protein>
    <submittedName>
        <fullName evidence="4">Uncharacterized protein</fullName>
    </submittedName>
</protein>
<dbReference type="AlphaFoldDB" id="A0A072PDJ5"/>
<dbReference type="SUPFAM" id="SSF48403">
    <property type="entry name" value="Ankyrin repeat"/>
    <property type="match status" value="1"/>
</dbReference>
<dbReference type="SMART" id="SM00248">
    <property type="entry name" value="ANK"/>
    <property type="match status" value="4"/>
</dbReference>
<dbReference type="RefSeq" id="XP_013259943.1">
    <property type="nucleotide sequence ID" value="XM_013404489.1"/>
</dbReference>
<sequence>RKPLLWAAEHGHKIIVKQLLKKSEVDPDLKDGNGCTPLSWAPKNGDEAIFNLLLEIGRVDVDCKPTNWTCKGITPLMLAAAGGHQATVHKLIMTGKADIESRTNGNFLLGRTILSDAASLEAAEGGHDGVIKLLLGKGADPNSKDKGGLTPLFWAARNGHDATVKMLLA</sequence>
<dbReference type="EMBL" id="AMGV01000004">
    <property type="protein sequence ID" value="KEF57353.1"/>
    <property type="molecule type" value="Genomic_DNA"/>
</dbReference>
<dbReference type="Pfam" id="PF00023">
    <property type="entry name" value="Ank"/>
    <property type="match status" value="1"/>
</dbReference>
<feature type="repeat" description="ANK" evidence="3">
    <location>
        <begin position="71"/>
        <end position="104"/>
    </location>
</feature>
<feature type="repeat" description="ANK" evidence="3">
    <location>
        <begin position="147"/>
        <end position="169"/>
    </location>
</feature>
<dbReference type="PRINTS" id="PR01415">
    <property type="entry name" value="ANKYRIN"/>
</dbReference>
<accession>A0A072PDJ5</accession>
<keyword evidence="5" id="KW-1185">Reference proteome</keyword>
<dbReference type="Pfam" id="PF12796">
    <property type="entry name" value="Ank_2"/>
    <property type="match status" value="1"/>
</dbReference>
<dbReference type="GeneID" id="25280196"/>
<feature type="non-terminal residue" evidence="4">
    <location>
        <position position="169"/>
    </location>
</feature>
<dbReference type="Gene3D" id="1.25.40.20">
    <property type="entry name" value="Ankyrin repeat-containing domain"/>
    <property type="match status" value="1"/>
</dbReference>
<proteinExistence type="predicted"/>
<dbReference type="InterPro" id="IPR036770">
    <property type="entry name" value="Ankyrin_rpt-contain_sf"/>
</dbReference>
<dbReference type="PROSITE" id="PS50088">
    <property type="entry name" value="ANK_REPEAT"/>
    <property type="match status" value="3"/>
</dbReference>
<dbReference type="STRING" id="1182545.A0A072PDJ5"/>
<name>A0A072PDJ5_9EURO</name>
<evidence type="ECO:0000313" key="5">
    <source>
        <dbReference type="Proteomes" id="UP000027920"/>
    </source>
</evidence>
<keyword evidence="1" id="KW-0677">Repeat</keyword>
<gene>
    <name evidence="4" type="ORF">A1O9_05270</name>
</gene>
<evidence type="ECO:0000256" key="3">
    <source>
        <dbReference type="PROSITE-ProRule" id="PRU00023"/>
    </source>
</evidence>
<evidence type="ECO:0000256" key="1">
    <source>
        <dbReference type="ARBA" id="ARBA00022737"/>
    </source>
</evidence>
<dbReference type="InterPro" id="IPR002110">
    <property type="entry name" value="Ankyrin_rpt"/>
</dbReference>
<keyword evidence="2 3" id="KW-0040">ANK repeat</keyword>